<dbReference type="AlphaFoldDB" id="A0A9J6B1I4"/>
<evidence type="ECO:0000313" key="2">
    <source>
        <dbReference type="EMBL" id="KAG5630561.1"/>
    </source>
</evidence>
<comment type="caution">
    <text evidence="2">The sequence shown here is derived from an EMBL/GenBank/DDBJ whole genome shotgun (WGS) entry which is preliminary data.</text>
</comment>
<sequence>MSNSSSPSKSPFSQEIENPSHSIPPPEGSPSTPVCRLSVVKPTPETPTEDIEFVSQRGPVSSTMSERLFEGDLPKGKGMESNLLASAEELVVVQSLASLKRDIQPTHLEQECKSPKQATHGVQPVYDKTPETMGVTSKEEDEEETPLVWSRKGVRGAYASTVDIRYFGVTEVKGKEKGKGRGKWWNLPPKETKRRYTTRGVVQKFLRDALVENEVHTERNQRQIRLLRMPTEEPTAVPQNIGSSETKTKDIVQPLVKWKKEAEK</sequence>
<protein>
    <submittedName>
        <fullName evidence="2">Uncharacterized protein</fullName>
    </submittedName>
</protein>
<evidence type="ECO:0000256" key="1">
    <source>
        <dbReference type="SAM" id="MobiDB-lite"/>
    </source>
</evidence>
<keyword evidence="3" id="KW-1185">Reference proteome</keyword>
<name>A0A9J6B1I4_SOLCO</name>
<feature type="compositionally biased region" description="Low complexity" evidence="1">
    <location>
        <begin position="1"/>
        <end position="13"/>
    </location>
</feature>
<evidence type="ECO:0000313" key="3">
    <source>
        <dbReference type="Proteomes" id="UP000824120"/>
    </source>
</evidence>
<gene>
    <name evidence="2" type="ORF">H5410_002278</name>
</gene>
<feature type="region of interest" description="Disordered" evidence="1">
    <location>
        <begin position="1"/>
        <end position="74"/>
    </location>
</feature>
<feature type="region of interest" description="Disordered" evidence="1">
    <location>
        <begin position="222"/>
        <end position="253"/>
    </location>
</feature>
<feature type="region of interest" description="Disordered" evidence="1">
    <location>
        <begin position="107"/>
        <end position="147"/>
    </location>
</feature>
<dbReference type="Proteomes" id="UP000824120">
    <property type="component" value="Chromosome 1"/>
</dbReference>
<reference evidence="2 3" key="1">
    <citation type="submission" date="2020-09" db="EMBL/GenBank/DDBJ databases">
        <title>De no assembly of potato wild relative species, Solanum commersonii.</title>
        <authorList>
            <person name="Cho K."/>
        </authorList>
    </citation>
    <scope>NUCLEOTIDE SEQUENCE [LARGE SCALE GENOMIC DNA]</scope>
    <source>
        <strain evidence="2">LZ3.2</strain>
        <tissue evidence="2">Leaf</tissue>
    </source>
</reference>
<dbReference type="EMBL" id="JACXVP010000001">
    <property type="protein sequence ID" value="KAG5630561.1"/>
    <property type="molecule type" value="Genomic_DNA"/>
</dbReference>
<accession>A0A9J6B1I4</accession>
<organism evidence="2 3">
    <name type="scientific">Solanum commersonii</name>
    <name type="common">Commerson's wild potato</name>
    <name type="synonym">Commerson's nightshade</name>
    <dbReference type="NCBI Taxonomy" id="4109"/>
    <lineage>
        <taxon>Eukaryota</taxon>
        <taxon>Viridiplantae</taxon>
        <taxon>Streptophyta</taxon>
        <taxon>Embryophyta</taxon>
        <taxon>Tracheophyta</taxon>
        <taxon>Spermatophyta</taxon>
        <taxon>Magnoliopsida</taxon>
        <taxon>eudicotyledons</taxon>
        <taxon>Gunneridae</taxon>
        <taxon>Pentapetalae</taxon>
        <taxon>asterids</taxon>
        <taxon>lamiids</taxon>
        <taxon>Solanales</taxon>
        <taxon>Solanaceae</taxon>
        <taxon>Solanoideae</taxon>
        <taxon>Solaneae</taxon>
        <taxon>Solanum</taxon>
    </lineage>
</organism>
<proteinExistence type="predicted"/>
<dbReference type="OrthoDB" id="10381472at2759"/>